<dbReference type="InterPro" id="IPR011993">
    <property type="entry name" value="PH-like_dom_sf"/>
</dbReference>
<feature type="compositionally biased region" description="Low complexity" evidence="2">
    <location>
        <begin position="334"/>
        <end position="344"/>
    </location>
</feature>
<dbReference type="PANTHER" id="PTHR10194:SF148">
    <property type="entry name" value="GTPASE-ACTIVATING PROTEIN"/>
    <property type="match status" value="1"/>
</dbReference>
<dbReference type="SMART" id="SM00233">
    <property type="entry name" value="PH"/>
    <property type="match status" value="1"/>
</dbReference>
<evidence type="ECO:0000313" key="6">
    <source>
        <dbReference type="WBParaSite" id="MBELARI_LOCUS7838"/>
    </source>
</evidence>
<dbReference type="InterPro" id="IPR035892">
    <property type="entry name" value="C2_domain_sf"/>
</dbReference>
<dbReference type="SUPFAM" id="SSF49562">
    <property type="entry name" value="C2 domain (Calcium/lipid-binding domain, CaLB)"/>
    <property type="match status" value="1"/>
</dbReference>
<dbReference type="Gene3D" id="1.10.506.10">
    <property type="entry name" value="GTPase Activation - p120gap, domain 1"/>
    <property type="match status" value="2"/>
</dbReference>
<dbReference type="Pfam" id="PF00169">
    <property type="entry name" value="PH"/>
    <property type="match status" value="1"/>
</dbReference>
<proteinExistence type="predicted"/>
<organism evidence="5 6">
    <name type="scientific">Mesorhabditis belari</name>
    <dbReference type="NCBI Taxonomy" id="2138241"/>
    <lineage>
        <taxon>Eukaryota</taxon>
        <taxon>Metazoa</taxon>
        <taxon>Ecdysozoa</taxon>
        <taxon>Nematoda</taxon>
        <taxon>Chromadorea</taxon>
        <taxon>Rhabditida</taxon>
        <taxon>Rhabditina</taxon>
        <taxon>Rhabditomorpha</taxon>
        <taxon>Rhabditoidea</taxon>
        <taxon>Rhabditidae</taxon>
        <taxon>Mesorhabditinae</taxon>
        <taxon>Mesorhabditis</taxon>
    </lineage>
</organism>
<dbReference type="CDD" id="cd00821">
    <property type="entry name" value="PH"/>
    <property type="match status" value="1"/>
</dbReference>
<protein>
    <submittedName>
        <fullName evidence="6">Uncharacterized protein</fullName>
    </submittedName>
</protein>
<dbReference type="CDD" id="cd05128">
    <property type="entry name" value="RasGAP_GAP1_like"/>
    <property type="match status" value="1"/>
</dbReference>
<evidence type="ECO:0000259" key="4">
    <source>
        <dbReference type="PROSITE" id="PS50018"/>
    </source>
</evidence>
<dbReference type="Pfam" id="PF00616">
    <property type="entry name" value="RasGAP"/>
    <property type="match status" value="1"/>
</dbReference>
<dbReference type="PROSITE" id="PS50018">
    <property type="entry name" value="RAS_GTPASE_ACTIV_2"/>
    <property type="match status" value="1"/>
</dbReference>
<dbReference type="PANTHER" id="PTHR10194">
    <property type="entry name" value="RAS GTPASE-ACTIVATING PROTEINS"/>
    <property type="match status" value="1"/>
</dbReference>
<dbReference type="PROSITE" id="PS00509">
    <property type="entry name" value="RAS_GTPASE_ACTIV_1"/>
    <property type="match status" value="1"/>
</dbReference>
<feature type="domain" description="Ras-GAP" evidence="4">
    <location>
        <begin position="701"/>
        <end position="894"/>
    </location>
</feature>
<feature type="compositionally biased region" description="Basic and acidic residues" evidence="2">
    <location>
        <begin position="113"/>
        <end position="126"/>
    </location>
</feature>
<keyword evidence="1" id="KW-0343">GTPase activation</keyword>
<evidence type="ECO:0000256" key="2">
    <source>
        <dbReference type="SAM" id="MobiDB-lite"/>
    </source>
</evidence>
<dbReference type="Proteomes" id="UP000887575">
    <property type="component" value="Unassembled WGS sequence"/>
</dbReference>
<sequence>MSAHPTLGPSTSQKDQLTIEIEESKDEKKESTNDSTTKAHSGPTVLQSDCPPRGLPPPSPFSQSWSGATFPRRNKERAYKSIMARRPSPLAVERRMSPSGSAGSPIEEFTPEALEKDPIPILRRDSSTCSMDFGPENDGDDEDESRRERNECEDVSELPCFSPISSPIFPHKHKNSAQMSDDGSMITLSESVISYGGRPGELTIDDSCFDLLNTSTENSASNTPIEKVFPRIFGEDYSNVETTTINSEPTTSKKEEKEDIRRRCESICLPRSETLPCPPDNTLMLRAKESARKISVRSIRPSSVPSEAILMSREDSIFPGFLNENNDGKENEPSSGTSSSAISIGERKRSMRRKGSNEGNPLQPKGRILPLQSIPAQTVLEKPNPLTPPEIAERKIWSNSLPGRQVGDLRVIEMLRVKVFSLKGLRGASQKPVYILGKLDSRDVFQSAAIPKSSSEDILEEFTYDVSSPFNHLHLVVVEAARVGKPARPIGRVSIKRKDLMKSLNKEQSFPLRVVSKFSDVQGQICVDIRRMSNSFSLRVVDISDLSIRDTSELFLLVKCEEGAKEGKRLRIGGTSDRGGARWLHMDCPREGTLSIKMSLWNELLKGLNTVFHGQVRVDVDDRWTNGSKWFYLRPKQSDQEKAARKEQAGLGEMKLWVSYTADHVLPLTTYQPLLNALLASTKNEYRASTVALLEHLPQLDLGALGKPLVQIFAHSGDIRTLLQILYQQEITKCQDINTLFRSQSLASRMLFELMKTYGHQYLHTTLKPVIDKIYSERKSCEIDPSRIQNGDSLEKNTKTLLGYFSLCFDRIVESSPRCPLSLRTIFADLRKTVSQEASEKKTERLAQSSFLIMRFFAAALLNPKSFGLKREQPDSKVSRTLVLLSKVLQRVANECVASHALIIKESWLEPILKQVTNEEHKNAMVLFLDRVALQIPDSQPITDNLAAIKEGYLVESRPRTGPRWSLIQQPKKRFVYLTEESLCWQKSRRGGVLDQKGMMSLSSIEKVLPGERATFTVWTSEKQVGFEAASAMEMKDWVTEIERQRLRRDPKGASLGEELCVMGNADVERALEEVHLLLVEHADTLVQWRNALEIPSTSQSSIPSLPHIFDLKENPVTRQRLFATLDTILAVTYAIETVHREAVSKYMNHIRHGTGTRENPIGDENYLLLKRKFSMDP</sequence>
<accession>A0AAF3JB80</accession>
<evidence type="ECO:0000259" key="3">
    <source>
        <dbReference type="PROSITE" id="PS50003"/>
    </source>
</evidence>
<dbReference type="GO" id="GO:0005096">
    <property type="term" value="F:GTPase activator activity"/>
    <property type="evidence" value="ECO:0007669"/>
    <property type="project" value="UniProtKB-KW"/>
</dbReference>
<feature type="compositionally biased region" description="Polar residues" evidence="2">
    <location>
        <begin position="36"/>
        <end position="47"/>
    </location>
</feature>
<feature type="region of interest" description="Disordered" evidence="2">
    <location>
        <begin position="320"/>
        <end position="368"/>
    </location>
</feature>
<feature type="domain" description="PH" evidence="3">
    <location>
        <begin position="947"/>
        <end position="1047"/>
    </location>
</feature>
<dbReference type="InterPro" id="IPR008936">
    <property type="entry name" value="Rho_GTPase_activation_prot"/>
</dbReference>
<dbReference type="InterPro" id="IPR023152">
    <property type="entry name" value="RasGAP_CS"/>
</dbReference>
<dbReference type="Gene3D" id="2.60.40.150">
    <property type="entry name" value="C2 domain"/>
    <property type="match status" value="1"/>
</dbReference>
<evidence type="ECO:0000313" key="5">
    <source>
        <dbReference type="Proteomes" id="UP000887575"/>
    </source>
</evidence>
<dbReference type="InterPro" id="IPR001849">
    <property type="entry name" value="PH_domain"/>
</dbReference>
<dbReference type="InterPro" id="IPR001936">
    <property type="entry name" value="RasGAP_dom"/>
</dbReference>
<dbReference type="AlphaFoldDB" id="A0AAF3JB80"/>
<dbReference type="SUPFAM" id="SSF50729">
    <property type="entry name" value="PH domain-like"/>
    <property type="match status" value="1"/>
</dbReference>
<keyword evidence="5" id="KW-1185">Reference proteome</keyword>
<dbReference type="WBParaSite" id="MBELARI_LOCUS7838">
    <property type="protein sequence ID" value="MBELARI_LOCUS7838"/>
    <property type="gene ID" value="MBELARI_LOCUS7838"/>
</dbReference>
<reference evidence="6" key="1">
    <citation type="submission" date="2024-02" db="UniProtKB">
        <authorList>
            <consortium name="WormBaseParasite"/>
        </authorList>
    </citation>
    <scope>IDENTIFICATION</scope>
</reference>
<dbReference type="SMART" id="SM00323">
    <property type="entry name" value="RasGAP"/>
    <property type="match status" value="1"/>
</dbReference>
<dbReference type="Gene3D" id="2.30.29.30">
    <property type="entry name" value="Pleckstrin-homology domain (PH domain)/Phosphotyrosine-binding domain (PTB)"/>
    <property type="match status" value="1"/>
</dbReference>
<dbReference type="SUPFAM" id="SSF48350">
    <property type="entry name" value="GTPase activation domain, GAP"/>
    <property type="match status" value="1"/>
</dbReference>
<name>A0AAF3JB80_9BILA</name>
<dbReference type="PROSITE" id="PS50003">
    <property type="entry name" value="PH_DOMAIN"/>
    <property type="match status" value="1"/>
</dbReference>
<feature type="region of interest" description="Disordered" evidence="2">
    <location>
        <begin position="1"/>
        <end position="154"/>
    </location>
</feature>
<evidence type="ECO:0000256" key="1">
    <source>
        <dbReference type="ARBA" id="ARBA00022468"/>
    </source>
</evidence>
<dbReference type="InterPro" id="IPR039360">
    <property type="entry name" value="Ras_GTPase"/>
</dbReference>